<dbReference type="SMART" id="SM00342">
    <property type="entry name" value="HTH_ARAC"/>
    <property type="match status" value="1"/>
</dbReference>
<evidence type="ECO:0000259" key="5">
    <source>
        <dbReference type="PROSITE" id="PS01124"/>
    </source>
</evidence>
<dbReference type="RefSeq" id="WP_301625332.1">
    <property type="nucleotide sequence ID" value="NZ_BORS01000003.1"/>
</dbReference>
<dbReference type="PANTHER" id="PTHR43280">
    <property type="entry name" value="ARAC-FAMILY TRANSCRIPTIONAL REGULATOR"/>
    <property type="match status" value="1"/>
</dbReference>
<evidence type="ECO:0000256" key="4">
    <source>
        <dbReference type="PROSITE-ProRule" id="PRU00169"/>
    </source>
</evidence>
<dbReference type="InterPro" id="IPR009057">
    <property type="entry name" value="Homeodomain-like_sf"/>
</dbReference>
<keyword evidence="8" id="KW-1185">Reference proteome</keyword>
<dbReference type="SMART" id="SM00448">
    <property type="entry name" value="REC"/>
    <property type="match status" value="1"/>
</dbReference>
<evidence type="ECO:0000313" key="7">
    <source>
        <dbReference type="EMBL" id="GIO41219.1"/>
    </source>
</evidence>
<reference evidence="7" key="1">
    <citation type="submission" date="2021-03" db="EMBL/GenBank/DDBJ databases">
        <title>Antimicrobial resistance genes in bacteria isolated from Japanese honey, and their potential for conferring macrolide and lincosamide resistance in the American foulbrood pathogen Paenibacillus larvae.</title>
        <authorList>
            <person name="Okamoto M."/>
            <person name="Kumagai M."/>
            <person name="Kanamori H."/>
            <person name="Takamatsu D."/>
        </authorList>
    </citation>
    <scope>NUCLEOTIDE SEQUENCE</scope>
    <source>
        <strain evidence="7">J41TS4</strain>
    </source>
</reference>
<keyword evidence="1" id="KW-0805">Transcription regulation</keyword>
<dbReference type="InterPro" id="IPR018060">
    <property type="entry name" value="HTH_AraC"/>
</dbReference>
<dbReference type="GO" id="GO:0000160">
    <property type="term" value="P:phosphorelay signal transduction system"/>
    <property type="evidence" value="ECO:0007669"/>
    <property type="project" value="InterPro"/>
</dbReference>
<dbReference type="PRINTS" id="PR00032">
    <property type="entry name" value="HTHARAC"/>
</dbReference>
<dbReference type="InterPro" id="IPR001789">
    <property type="entry name" value="Sig_transdc_resp-reg_receiver"/>
</dbReference>
<dbReference type="Gene3D" id="1.10.10.60">
    <property type="entry name" value="Homeodomain-like"/>
    <property type="match status" value="2"/>
</dbReference>
<evidence type="ECO:0000313" key="8">
    <source>
        <dbReference type="Proteomes" id="UP000678895"/>
    </source>
</evidence>
<dbReference type="SUPFAM" id="SSF46689">
    <property type="entry name" value="Homeodomain-like"/>
    <property type="match status" value="2"/>
</dbReference>
<evidence type="ECO:0000259" key="6">
    <source>
        <dbReference type="PROSITE" id="PS50110"/>
    </source>
</evidence>
<dbReference type="Pfam" id="PF12833">
    <property type="entry name" value="HTH_18"/>
    <property type="match status" value="1"/>
</dbReference>
<dbReference type="PANTHER" id="PTHR43280:SF10">
    <property type="entry name" value="REGULATORY PROTEIN POCR"/>
    <property type="match status" value="1"/>
</dbReference>
<sequence length="238" mass="27261">MMNVLVVDDESTEREGIKNLIEQHKFPFRILEAENGQAAEKILNRNSIDILITDVKMPLMNGIELCQVARKVQENLKIVICSGYGEFEYARSAIKLGVVNYLLKPLIHDEFLEVLEEISEVKAFVEPDRTTEESKVIQQVKDFVKNHFQQNISLSDAANEVYLSPGYLSILFKKETGVNFSKYLTDYRLRKANYLLSQSNMKINDIAEFVGIDNPSYFCKLFKTKFGVSPAQYRKADA</sequence>
<evidence type="ECO:0000256" key="1">
    <source>
        <dbReference type="ARBA" id="ARBA00023015"/>
    </source>
</evidence>
<dbReference type="PROSITE" id="PS01124">
    <property type="entry name" value="HTH_ARAC_FAMILY_2"/>
    <property type="match status" value="1"/>
</dbReference>
<keyword evidence="3" id="KW-0804">Transcription</keyword>
<keyword evidence="2" id="KW-0238">DNA-binding</keyword>
<feature type="domain" description="HTH araC/xylS-type" evidence="5">
    <location>
        <begin position="138"/>
        <end position="236"/>
    </location>
</feature>
<dbReference type="GO" id="GO:0043565">
    <property type="term" value="F:sequence-specific DNA binding"/>
    <property type="evidence" value="ECO:0007669"/>
    <property type="project" value="InterPro"/>
</dbReference>
<organism evidence="7 8">
    <name type="scientific">Paenibacillus apis</name>
    <dbReference type="NCBI Taxonomy" id="1792174"/>
    <lineage>
        <taxon>Bacteria</taxon>
        <taxon>Bacillati</taxon>
        <taxon>Bacillota</taxon>
        <taxon>Bacilli</taxon>
        <taxon>Bacillales</taxon>
        <taxon>Paenibacillaceae</taxon>
        <taxon>Paenibacillus</taxon>
    </lineage>
</organism>
<dbReference type="SUPFAM" id="SSF52172">
    <property type="entry name" value="CheY-like"/>
    <property type="match status" value="1"/>
</dbReference>
<dbReference type="Gene3D" id="3.40.50.2300">
    <property type="match status" value="1"/>
</dbReference>
<dbReference type="CDD" id="cd17536">
    <property type="entry name" value="REC_YesN-like"/>
    <property type="match status" value="1"/>
</dbReference>
<dbReference type="Pfam" id="PF00072">
    <property type="entry name" value="Response_reg"/>
    <property type="match status" value="1"/>
</dbReference>
<feature type="modified residue" description="4-aspartylphosphate" evidence="4">
    <location>
        <position position="54"/>
    </location>
</feature>
<dbReference type="Proteomes" id="UP000678895">
    <property type="component" value="Unassembled WGS sequence"/>
</dbReference>
<gene>
    <name evidence="7" type="ORF">J41TS4_09770</name>
</gene>
<feature type="domain" description="Response regulatory" evidence="6">
    <location>
        <begin position="3"/>
        <end position="119"/>
    </location>
</feature>
<dbReference type="PROSITE" id="PS50110">
    <property type="entry name" value="RESPONSE_REGULATORY"/>
    <property type="match status" value="1"/>
</dbReference>
<evidence type="ECO:0000256" key="3">
    <source>
        <dbReference type="ARBA" id="ARBA00023163"/>
    </source>
</evidence>
<name>A0A919Y013_9BACL</name>
<keyword evidence="4" id="KW-0597">Phosphoprotein</keyword>
<dbReference type="GO" id="GO:0003700">
    <property type="term" value="F:DNA-binding transcription factor activity"/>
    <property type="evidence" value="ECO:0007669"/>
    <property type="project" value="InterPro"/>
</dbReference>
<dbReference type="AlphaFoldDB" id="A0A919Y013"/>
<comment type="caution">
    <text evidence="7">The sequence shown here is derived from an EMBL/GenBank/DDBJ whole genome shotgun (WGS) entry which is preliminary data.</text>
</comment>
<evidence type="ECO:0000256" key="2">
    <source>
        <dbReference type="ARBA" id="ARBA00023125"/>
    </source>
</evidence>
<proteinExistence type="predicted"/>
<dbReference type="EMBL" id="BORS01000003">
    <property type="protein sequence ID" value="GIO41219.1"/>
    <property type="molecule type" value="Genomic_DNA"/>
</dbReference>
<protein>
    <submittedName>
        <fullName evidence="7">Two-component response regulator</fullName>
    </submittedName>
</protein>
<dbReference type="InterPro" id="IPR011006">
    <property type="entry name" value="CheY-like_superfamily"/>
</dbReference>
<dbReference type="InterPro" id="IPR020449">
    <property type="entry name" value="Tscrpt_reg_AraC-type_HTH"/>
</dbReference>
<accession>A0A919Y013</accession>